<proteinExistence type="predicted"/>
<gene>
    <name evidence="1" type="ORF">SAMN04488519_10914</name>
</gene>
<evidence type="ECO:0000313" key="2">
    <source>
        <dbReference type="Proteomes" id="UP000199564"/>
    </source>
</evidence>
<dbReference type="Proteomes" id="UP000199564">
    <property type="component" value="Unassembled WGS sequence"/>
</dbReference>
<accession>A0A1I5IID6</accession>
<dbReference type="EMBL" id="FOVW01000009">
    <property type="protein sequence ID" value="SFO60373.1"/>
    <property type="molecule type" value="Genomic_DNA"/>
</dbReference>
<keyword evidence="2" id="KW-1185">Reference proteome</keyword>
<dbReference type="RefSeq" id="WP_091655010.1">
    <property type="nucleotide sequence ID" value="NZ_FOVW01000009.1"/>
</dbReference>
<evidence type="ECO:0000313" key="1">
    <source>
        <dbReference type="EMBL" id="SFO60373.1"/>
    </source>
</evidence>
<dbReference type="AlphaFoldDB" id="A0A1I5IID6"/>
<sequence length="144" mass="16713">MNFESLSFPEPFDPHPIKVKLNNGKYANLESFHLSFTYAGLLEGTPGKETNQIIIDEIREFKVWGKRKIYSTVPREEDLKEILPLFSYFAWISSFATAKDPLSDGSELIIHRFEKSMEGKSIQLMIQSVVDQIDWENEAEDYLF</sequence>
<name>A0A1I5IID6_9BACT</name>
<protein>
    <submittedName>
        <fullName evidence="1">Uncharacterized protein</fullName>
    </submittedName>
</protein>
<reference evidence="2" key="1">
    <citation type="submission" date="2016-10" db="EMBL/GenBank/DDBJ databases">
        <authorList>
            <person name="Varghese N."/>
            <person name="Submissions S."/>
        </authorList>
    </citation>
    <scope>NUCLEOTIDE SEQUENCE [LARGE SCALE GENOMIC DNA]</scope>
    <source>
        <strain evidence="2">DSM 15282</strain>
    </source>
</reference>
<organism evidence="1 2">
    <name type="scientific">Algoriphagus ornithinivorans</name>
    <dbReference type="NCBI Taxonomy" id="226506"/>
    <lineage>
        <taxon>Bacteria</taxon>
        <taxon>Pseudomonadati</taxon>
        <taxon>Bacteroidota</taxon>
        <taxon>Cytophagia</taxon>
        <taxon>Cytophagales</taxon>
        <taxon>Cyclobacteriaceae</taxon>
        <taxon>Algoriphagus</taxon>
    </lineage>
</organism>